<reference evidence="2 3" key="1">
    <citation type="journal article" date="2015" name="Stand. Genomic Sci.">
        <title>Genomic Encyclopedia of Bacterial and Archaeal Type Strains, Phase III: the genomes of soil and plant-associated and newly described type strains.</title>
        <authorList>
            <person name="Whitman W.B."/>
            <person name="Woyke T."/>
            <person name="Klenk H.P."/>
            <person name="Zhou Y."/>
            <person name="Lilburn T.G."/>
            <person name="Beck B.J."/>
            <person name="De Vos P."/>
            <person name="Vandamme P."/>
            <person name="Eisen J.A."/>
            <person name="Garrity G."/>
            <person name="Hugenholtz P."/>
            <person name="Kyrpides N.C."/>
        </authorList>
    </citation>
    <scope>NUCLEOTIDE SEQUENCE [LARGE SCALE GENOMIC DNA]</scope>
    <source>
        <strain evidence="2 3">CGMCC 1.10136</strain>
    </source>
</reference>
<name>A0A562LK49_9GAMM</name>
<dbReference type="SUPFAM" id="SSF50341">
    <property type="entry name" value="CheW-like"/>
    <property type="match status" value="1"/>
</dbReference>
<feature type="domain" description="CheW-like" evidence="1">
    <location>
        <begin position="18"/>
        <end position="168"/>
    </location>
</feature>
<dbReference type="AlphaFoldDB" id="A0A562LK49"/>
<gene>
    <name evidence="2" type="ORF">IP93_02595</name>
</gene>
<dbReference type="RefSeq" id="WP_144816329.1">
    <property type="nucleotide sequence ID" value="NZ_VLKP01000011.1"/>
</dbReference>
<dbReference type="InterPro" id="IPR036061">
    <property type="entry name" value="CheW-like_dom_sf"/>
</dbReference>
<keyword evidence="3" id="KW-1185">Reference proteome</keyword>
<dbReference type="Gene3D" id="2.40.50.180">
    <property type="entry name" value="CheA-289, Domain 4"/>
    <property type="match status" value="1"/>
</dbReference>
<dbReference type="InterPro" id="IPR039315">
    <property type="entry name" value="CheW"/>
</dbReference>
<dbReference type="GO" id="GO:0007165">
    <property type="term" value="P:signal transduction"/>
    <property type="evidence" value="ECO:0007669"/>
    <property type="project" value="InterPro"/>
</dbReference>
<dbReference type="Proteomes" id="UP000316471">
    <property type="component" value="Unassembled WGS sequence"/>
</dbReference>
<evidence type="ECO:0000259" key="1">
    <source>
        <dbReference type="PROSITE" id="PS50851"/>
    </source>
</evidence>
<dbReference type="Gene3D" id="2.30.30.40">
    <property type="entry name" value="SH3 Domains"/>
    <property type="match status" value="1"/>
</dbReference>
<dbReference type="Pfam" id="PF01584">
    <property type="entry name" value="CheW"/>
    <property type="match status" value="1"/>
</dbReference>
<dbReference type="InterPro" id="IPR002545">
    <property type="entry name" value="CheW-lke_dom"/>
</dbReference>
<dbReference type="PROSITE" id="PS50851">
    <property type="entry name" value="CHEW"/>
    <property type="match status" value="1"/>
</dbReference>
<dbReference type="OrthoDB" id="9790406at2"/>
<protein>
    <submittedName>
        <fullName evidence="2">Purine-binding chemotaxis protein CheW</fullName>
    </submittedName>
</protein>
<accession>A0A562LK49</accession>
<dbReference type="PANTHER" id="PTHR22617:SF41">
    <property type="entry name" value="CHEMOTAXIS SIGNAL TRANSDUCTION SYSTEM ADAPTOR PROTEIN CHEW"/>
    <property type="match status" value="1"/>
</dbReference>
<dbReference type="PANTHER" id="PTHR22617">
    <property type="entry name" value="CHEMOTAXIS SENSOR HISTIDINE KINASE-RELATED"/>
    <property type="match status" value="1"/>
</dbReference>
<dbReference type="CDD" id="cd00732">
    <property type="entry name" value="CheW"/>
    <property type="match status" value="1"/>
</dbReference>
<sequence>MNALVKVAVAPPGAGRGAQQYLTFMLCGEAFAIPIHNIKEIIEFGTLTAVPMMPQCIRGVINLRGAVVPVVDLGSRFGWSRSEVTRRSCIVILEVALDAHDPDGTPPQVIGLVVDAVNEVVDIADADVEPPPAFGPRIRTEFISGMGKLDGKFVVILDADRILSVDELSQLGEAGSE</sequence>
<proteinExistence type="predicted"/>
<evidence type="ECO:0000313" key="3">
    <source>
        <dbReference type="Proteomes" id="UP000316471"/>
    </source>
</evidence>
<comment type="caution">
    <text evidence="2">The sequence shown here is derived from an EMBL/GenBank/DDBJ whole genome shotgun (WGS) entry which is preliminary data.</text>
</comment>
<evidence type="ECO:0000313" key="2">
    <source>
        <dbReference type="EMBL" id="TWI07987.1"/>
    </source>
</evidence>
<dbReference type="SMART" id="SM00260">
    <property type="entry name" value="CheW"/>
    <property type="match status" value="1"/>
</dbReference>
<organism evidence="2 3">
    <name type="scientific">Aerolutibacter ruishenii</name>
    <dbReference type="NCBI Taxonomy" id="686800"/>
    <lineage>
        <taxon>Bacteria</taxon>
        <taxon>Pseudomonadati</taxon>
        <taxon>Pseudomonadota</taxon>
        <taxon>Gammaproteobacteria</taxon>
        <taxon>Lysobacterales</taxon>
        <taxon>Lysobacteraceae</taxon>
        <taxon>Aerolutibacter</taxon>
    </lineage>
</organism>
<dbReference type="GO" id="GO:0006935">
    <property type="term" value="P:chemotaxis"/>
    <property type="evidence" value="ECO:0007669"/>
    <property type="project" value="InterPro"/>
</dbReference>
<dbReference type="EMBL" id="VLKP01000011">
    <property type="protein sequence ID" value="TWI07987.1"/>
    <property type="molecule type" value="Genomic_DNA"/>
</dbReference>
<dbReference type="GO" id="GO:0005829">
    <property type="term" value="C:cytosol"/>
    <property type="evidence" value="ECO:0007669"/>
    <property type="project" value="TreeGrafter"/>
</dbReference>